<keyword evidence="2" id="KW-1185">Reference proteome</keyword>
<evidence type="ECO:0000313" key="1">
    <source>
        <dbReference type="EMBL" id="KAL2536930.1"/>
    </source>
</evidence>
<comment type="caution">
    <text evidence="1">The sequence shown here is derived from an EMBL/GenBank/DDBJ whole genome shotgun (WGS) entry which is preliminary data.</text>
</comment>
<name>A0ABD1VKK1_9LAMI</name>
<sequence>MYDFLEISSAHRLSSLSTGTLSDDLPQIPFFLSIFADNKNELQARSEWKGSAHPFLVGGSEAGKVYVQLLIYIVQLLQARSEWKGLAMYMMEEHFENINKNK</sequence>
<evidence type="ECO:0000313" key="2">
    <source>
        <dbReference type="Proteomes" id="UP001604277"/>
    </source>
</evidence>
<reference evidence="2" key="1">
    <citation type="submission" date="2024-07" db="EMBL/GenBank/DDBJ databases">
        <title>Two chromosome-level genome assemblies of Korean endemic species Abeliophyllum distichum and Forsythia ovata (Oleaceae).</title>
        <authorList>
            <person name="Jang H."/>
        </authorList>
    </citation>
    <scope>NUCLEOTIDE SEQUENCE [LARGE SCALE GENOMIC DNA]</scope>
</reference>
<gene>
    <name evidence="1" type="ORF">Fot_18321</name>
</gene>
<dbReference type="AlphaFoldDB" id="A0ABD1VKK1"/>
<proteinExistence type="predicted"/>
<organism evidence="1 2">
    <name type="scientific">Forsythia ovata</name>
    <dbReference type="NCBI Taxonomy" id="205694"/>
    <lineage>
        <taxon>Eukaryota</taxon>
        <taxon>Viridiplantae</taxon>
        <taxon>Streptophyta</taxon>
        <taxon>Embryophyta</taxon>
        <taxon>Tracheophyta</taxon>
        <taxon>Spermatophyta</taxon>
        <taxon>Magnoliopsida</taxon>
        <taxon>eudicotyledons</taxon>
        <taxon>Gunneridae</taxon>
        <taxon>Pentapetalae</taxon>
        <taxon>asterids</taxon>
        <taxon>lamiids</taxon>
        <taxon>Lamiales</taxon>
        <taxon>Oleaceae</taxon>
        <taxon>Forsythieae</taxon>
        <taxon>Forsythia</taxon>
    </lineage>
</organism>
<protein>
    <submittedName>
        <fullName evidence="1">Uncharacterized protein</fullName>
    </submittedName>
</protein>
<accession>A0ABD1VKK1</accession>
<dbReference type="Proteomes" id="UP001604277">
    <property type="component" value="Unassembled WGS sequence"/>
</dbReference>
<dbReference type="EMBL" id="JBFOLJ010000005">
    <property type="protein sequence ID" value="KAL2536930.1"/>
    <property type="molecule type" value="Genomic_DNA"/>
</dbReference>